<comment type="subcellular location">
    <subcellularLocation>
        <location evidence="1">Virion</location>
    </subcellularLocation>
</comment>
<evidence type="ECO:0000256" key="1">
    <source>
        <dbReference type="ARBA" id="ARBA00004328"/>
    </source>
</evidence>
<comment type="caution">
    <text evidence="4">The sequence shown here is derived from an EMBL/GenBank/DDBJ whole genome shotgun (WGS) entry which is preliminary data.</text>
</comment>
<dbReference type="EMBL" id="LAZR01033990">
    <property type="protein sequence ID" value="KKL46549.1"/>
    <property type="molecule type" value="Genomic_DNA"/>
</dbReference>
<dbReference type="InterPro" id="IPR054612">
    <property type="entry name" value="Phage_capsid-like_C"/>
</dbReference>
<reference evidence="4" key="1">
    <citation type="journal article" date="2015" name="Nature">
        <title>Complex archaea that bridge the gap between prokaryotes and eukaryotes.</title>
        <authorList>
            <person name="Spang A."/>
            <person name="Saw J.H."/>
            <person name="Jorgensen S.L."/>
            <person name="Zaremba-Niedzwiedzka K."/>
            <person name="Martijn J."/>
            <person name="Lind A.E."/>
            <person name="van Eijk R."/>
            <person name="Schleper C."/>
            <person name="Guy L."/>
            <person name="Ettema T.J."/>
        </authorList>
    </citation>
    <scope>NUCLEOTIDE SEQUENCE</scope>
</reference>
<feature type="domain" description="Phage capsid-like C-terminal" evidence="3">
    <location>
        <begin position="1"/>
        <end position="64"/>
    </location>
</feature>
<dbReference type="AlphaFoldDB" id="A0A0F9CBU4"/>
<sequence>GRPIVPTEACQTLGDAGDIIFVNLQQYMTVRKTSGIRAETSIHLFFNQDITAFRFIMRVAGQPWWNEVIARANGVNTLSAYITLATRS</sequence>
<proteinExistence type="predicted"/>
<dbReference type="NCBIfam" id="TIGR01554">
    <property type="entry name" value="major_cap_HK97"/>
    <property type="match status" value="1"/>
</dbReference>
<dbReference type="InterPro" id="IPR024455">
    <property type="entry name" value="Phage_capsid"/>
</dbReference>
<evidence type="ECO:0000259" key="3">
    <source>
        <dbReference type="Pfam" id="PF05065"/>
    </source>
</evidence>
<feature type="non-terminal residue" evidence="4">
    <location>
        <position position="1"/>
    </location>
</feature>
<name>A0A0F9CBU4_9ZZZZ</name>
<evidence type="ECO:0000313" key="4">
    <source>
        <dbReference type="EMBL" id="KKL46549.1"/>
    </source>
</evidence>
<dbReference type="GO" id="GO:0044423">
    <property type="term" value="C:virion component"/>
    <property type="evidence" value="ECO:0007669"/>
    <property type="project" value="UniProtKB-KW"/>
</dbReference>
<evidence type="ECO:0000256" key="2">
    <source>
        <dbReference type="ARBA" id="ARBA00022844"/>
    </source>
</evidence>
<protein>
    <recommendedName>
        <fullName evidence="3">Phage capsid-like C-terminal domain-containing protein</fullName>
    </recommendedName>
</protein>
<gene>
    <name evidence="4" type="ORF">LCGC14_2344420</name>
</gene>
<dbReference type="SUPFAM" id="SSF56563">
    <property type="entry name" value="Major capsid protein gp5"/>
    <property type="match status" value="1"/>
</dbReference>
<dbReference type="Pfam" id="PF05065">
    <property type="entry name" value="Phage_capsid"/>
    <property type="match status" value="1"/>
</dbReference>
<keyword evidence="2" id="KW-0946">Virion</keyword>
<organism evidence="4">
    <name type="scientific">marine sediment metagenome</name>
    <dbReference type="NCBI Taxonomy" id="412755"/>
    <lineage>
        <taxon>unclassified sequences</taxon>
        <taxon>metagenomes</taxon>
        <taxon>ecological metagenomes</taxon>
    </lineage>
</organism>
<accession>A0A0F9CBU4</accession>